<organism evidence="3 4">
    <name type="scientific">Dawidia cretensis</name>
    <dbReference type="NCBI Taxonomy" id="2782350"/>
    <lineage>
        <taxon>Bacteria</taxon>
        <taxon>Pseudomonadati</taxon>
        <taxon>Bacteroidota</taxon>
        <taxon>Cytophagia</taxon>
        <taxon>Cytophagales</taxon>
        <taxon>Chryseotaleaceae</taxon>
        <taxon>Dawidia</taxon>
    </lineage>
</organism>
<dbReference type="PANTHER" id="PTHR35149">
    <property type="entry name" value="SLL5132 PROTEIN"/>
    <property type="match status" value="1"/>
</dbReference>
<dbReference type="RefSeq" id="WP_254086764.1">
    <property type="nucleotide sequence ID" value="NZ_JAHESE010000030.1"/>
</dbReference>
<accession>A0AAP2E343</accession>
<dbReference type="Pfam" id="PF07510">
    <property type="entry name" value="GmrSD_C"/>
    <property type="match status" value="1"/>
</dbReference>
<evidence type="ECO:0000259" key="1">
    <source>
        <dbReference type="Pfam" id="PF03235"/>
    </source>
</evidence>
<evidence type="ECO:0000313" key="3">
    <source>
        <dbReference type="EMBL" id="MBT1711189.1"/>
    </source>
</evidence>
<dbReference type="InterPro" id="IPR011089">
    <property type="entry name" value="GmrSD_C"/>
</dbReference>
<reference evidence="3 4" key="1">
    <citation type="submission" date="2021-05" db="EMBL/GenBank/DDBJ databases">
        <title>A Polyphasic approach of four new species of the genus Ohtaekwangia: Ohtaekwangia histidinii sp. nov., Ohtaekwangia cretensis sp. nov., Ohtaekwangia indiensis sp. nov., Ohtaekwangia reichenbachii sp. nov. from diverse environment.</title>
        <authorList>
            <person name="Octaviana S."/>
        </authorList>
    </citation>
    <scope>NUCLEOTIDE SEQUENCE [LARGE SCALE GENOMIC DNA]</scope>
    <source>
        <strain evidence="3 4">PWU5</strain>
    </source>
</reference>
<name>A0AAP2E343_9BACT</name>
<feature type="domain" description="GmrSD restriction endonucleases N-terminal" evidence="1">
    <location>
        <begin position="38"/>
        <end position="242"/>
    </location>
</feature>
<comment type="caution">
    <text evidence="3">The sequence shown here is derived from an EMBL/GenBank/DDBJ whole genome shotgun (WGS) entry which is preliminary data.</text>
</comment>
<evidence type="ECO:0000259" key="2">
    <source>
        <dbReference type="Pfam" id="PF07510"/>
    </source>
</evidence>
<feature type="domain" description="GmrSD restriction endonucleases C-terminal" evidence="2">
    <location>
        <begin position="488"/>
        <end position="595"/>
    </location>
</feature>
<proteinExistence type="predicted"/>
<dbReference type="InterPro" id="IPR004919">
    <property type="entry name" value="GmrSD_N"/>
</dbReference>
<dbReference type="PANTHER" id="PTHR35149:SF2">
    <property type="entry name" value="DUF262 DOMAIN-CONTAINING PROTEIN"/>
    <property type="match status" value="1"/>
</dbReference>
<protein>
    <submittedName>
        <fullName evidence="3">DUF262 domain-containing protein</fullName>
    </submittedName>
</protein>
<evidence type="ECO:0000313" key="4">
    <source>
        <dbReference type="Proteomes" id="UP001319080"/>
    </source>
</evidence>
<keyword evidence="4" id="KW-1185">Reference proteome</keyword>
<dbReference type="Pfam" id="PF03235">
    <property type="entry name" value="GmrSD_N"/>
    <property type="match status" value="1"/>
</dbReference>
<dbReference type="EMBL" id="JAHESE010000030">
    <property type="protein sequence ID" value="MBT1711189.1"/>
    <property type="molecule type" value="Genomic_DNA"/>
</dbReference>
<gene>
    <name evidence="3" type="ORF">KK062_23295</name>
</gene>
<dbReference type="Proteomes" id="UP001319080">
    <property type="component" value="Unassembled WGS sequence"/>
</dbReference>
<sequence>MHESPSFNRDKTDARPQFSIMAKTCTLKYNVQKQGGIILDGQTRYEIPIYQRPYAWSEKEIRKFLQDILASFNGGGNERSEPMFIGTMQLTEKKENNIQEIIDGQQRMTTFLLLFQVLQKKFNGQTELDNLSYNWLHTQVNNGEQQLLLDQFLNSSFPFDNESHNLYTRNAALINEVLNEEMSDAATGEPVVWDVAAFVRHLLTDIYFVVIETRAGLTKTLQIFNAINTTGLDLNGGDVFKIRMFEYLRDVKKERDTVFKDISDLYQKIDRANKEAKDTVTNIHEILGIYQFLLIARYDLPATLYSYGADTFFERLFDSILNNGQWPNFTDARKVELSLADISKLIDVRIEWENSWFVTAEDACLYSLSQWSRYGRYRILCVIFRYVYRERADVYPQSLIFYKQLTKLFIVYSCRFLKAVNEIHAFNYLLLQLMLKADPEVVIDTVVKKMDRIGNPEVLRSFTGVLDGGIAYNAKIKNIVCRLSAMLDEEYHTEDVRTIEAIQKRLFESDIDIEHIQPFHDLEPLDRDKIWDEWKDDINGIGNLSILEEKLNRSIGNCRYSEKIIQYRTSQYAIIQQVVIDYPEWNYESCLRRKRKEIEKITNYLFG</sequence>
<dbReference type="AlphaFoldDB" id="A0AAP2E343"/>